<dbReference type="EMBL" id="JAATIQ010000206">
    <property type="protein sequence ID" value="KAF4370285.1"/>
    <property type="molecule type" value="Genomic_DNA"/>
</dbReference>
<keyword evidence="2" id="KW-1185">Reference proteome</keyword>
<evidence type="ECO:0000313" key="1">
    <source>
        <dbReference type="EMBL" id="KAF4370285.1"/>
    </source>
</evidence>
<dbReference type="Proteomes" id="UP000583929">
    <property type="component" value="Unassembled WGS sequence"/>
</dbReference>
<gene>
    <name evidence="1" type="ORF">G4B88_012969</name>
</gene>
<feature type="non-terminal residue" evidence="1">
    <location>
        <position position="96"/>
    </location>
</feature>
<comment type="caution">
    <text evidence="1">The sequence shown here is derived from an EMBL/GenBank/DDBJ whole genome shotgun (WGS) entry which is preliminary data.</text>
</comment>
<proteinExistence type="predicted"/>
<evidence type="ECO:0000313" key="2">
    <source>
        <dbReference type="Proteomes" id="UP000583929"/>
    </source>
</evidence>
<reference evidence="1 2" key="1">
    <citation type="journal article" date="2020" name="bioRxiv">
        <title>Sequence and annotation of 42 cannabis genomes reveals extensive copy number variation in cannabinoid synthesis and pathogen resistance genes.</title>
        <authorList>
            <person name="Mckernan K.J."/>
            <person name="Helbert Y."/>
            <person name="Kane L.T."/>
            <person name="Ebling H."/>
            <person name="Zhang L."/>
            <person name="Liu B."/>
            <person name="Eaton Z."/>
            <person name="Mclaughlin S."/>
            <person name="Kingan S."/>
            <person name="Baybayan P."/>
            <person name="Concepcion G."/>
            <person name="Jordan M."/>
            <person name="Riva A."/>
            <person name="Barbazuk W."/>
            <person name="Harkins T."/>
        </authorList>
    </citation>
    <scope>NUCLEOTIDE SEQUENCE [LARGE SCALE GENOMIC DNA]</scope>
    <source>
        <strain evidence="2">cv. Jamaican Lion 4</strain>
        <tissue evidence="1">Leaf</tissue>
    </source>
</reference>
<protein>
    <submittedName>
        <fullName evidence="1">Uncharacterized protein</fullName>
    </submittedName>
</protein>
<name>A0A7J6FI23_CANSA</name>
<accession>A0A7J6FI23</accession>
<dbReference type="AlphaFoldDB" id="A0A7J6FI23"/>
<organism evidence="1 2">
    <name type="scientific">Cannabis sativa</name>
    <name type="common">Hemp</name>
    <name type="synonym">Marijuana</name>
    <dbReference type="NCBI Taxonomy" id="3483"/>
    <lineage>
        <taxon>Eukaryota</taxon>
        <taxon>Viridiplantae</taxon>
        <taxon>Streptophyta</taxon>
        <taxon>Embryophyta</taxon>
        <taxon>Tracheophyta</taxon>
        <taxon>Spermatophyta</taxon>
        <taxon>Magnoliopsida</taxon>
        <taxon>eudicotyledons</taxon>
        <taxon>Gunneridae</taxon>
        <taxon>Pentapetalae</taxon>
        <taxon>rosids</taxon>
        <taxon>fabids</taxon>
        <taxon>Rosales</taxon>
        <taxon>Cannabaceae</taxon>
        <taxon>Cannabis</taxon>
    </lineage>
</organism>
<sequence>GVRDQLVAVGKELNTSIRSCIVMECPAFEIQLDLLFIFLFDHVHCVCFAVKSEKIYTWMEEGDCCYELDFMGGFVDSRVVFEKKAAKGIELQPKLN</sequence>